<dbReference type="InterPro" id="IPR036388">
    <property type="entry name" value="WH-like_DNA-bd_sf"/>
</dbReference>
<dbReference type="PANTHER" id="PTHR48111:SF43">
    <property type="entry name" value="STAGE 0 SPORULATION PROTEIN A HOMOLOG"/>
    <property type="match status" value="1"/>
</dbReference>
<dbReference type="InterPro" id="IPR039420">
    <property type="entry name" value="WalR-like"/>
</dbReference>
<keyword evidence="4" id="KW-0804">Transcription</keyword>
<dbReference type="Pfam" id="PF00072">
    <property type="entry name" value="Response_reg"/>
    <property type="match status" value="1"/>
</dbReference>
<comment type="function">
    <text evidence="5">May play the central regulatory role in sporulation. It may be an element of the effector pathway responsible for the activation of sporulation genes in response to nutritional stress. Spo0A may act in concert with spo0H (a sigma factor) to control the expression of some genes that are critical to the sporulation process.</text>
</comment>
<dbReference type="Proteomes" id="UP000274920">
    <property type="component" value="Unassembled WGS sequence"/>
</dbReference>
<sequence length="221" mass="24885">MHILIIEDEPAIRQELKLLLENALYQVTALEDFEDAAKEALALDPDLVLLDLNLPGESGFDICTRIRFASEVPIIFVTSRTDSMDELTGLMKGGDDYITKPFQAPILLAHIAAVLKRTARGGTELSKLTHKEAELDIARGSISYRGQTVELTKNELKIMHCLFLNKEKIVSRANLIEYLWDNQVFIDDNTLSVNITRIRTKLEPVGLHDFIGTKRGLGYYI</sequence>
<dbReference type="SMART" id="SM00862">
    <property type="entry name" value="Trans_reg_C"/>
    <property type="match status" value="1"/>
</dbReference>
<dbReference type="CDD" id="cd00383">
    <property type="entry name" value="trans_reg_C"/>
    <property type="match status" value="1"/>
</dbReference>
<evidence type="ECO:0000256" key="6">
    <source>
        <dbReference type="PROSITE-ProRule" id="PRU00169"/>
    </source>
</evidence>
<dbReference type="RefSeq" id="WP_125130430.1">
    <property type="nucleotide sequence ID" value="NZ_RHJS01000002.1"/>
</dbReference>
<reference evidence="10" key="1">
    <citation type="submission" date="2018-10" db="EMBL/GenBank/DDBJ databases">
        <title>Schaedlerella arabinophila gen. nov. sp. nov., isolated from the mouse intestinal tract and comparative analysis with the genome of the closely related altered Schaedler flora strain ASF502.</title>
        <authorList>
            <person name="Miyake S."/>
            <person name="Soh M."/>
            <person name="Seedorf H."/>
        </authorList>
    </citation>
    <scope>NUCLEOTIDE SEQUENCE [LARGE SCALE GENOMIC DNA]</scope>
    <source>
        <strain evidence="10">DSM 106076</strain>
    </source>
</reference>
<dbReference type="SUPFAM" id="SSF52172">
    <property type="entry name" value="CheY-like"/>
    <property type="match status" value="1"/>
</dbReference>
<proteinExistence type="predicted"/>
<feature type="DNA-binding region" description="OmpR/PhoB-type" evidence="7">
    <location>
        <begin position="125"/>
        <end position="221"/>
    </location>
</feature>
<dbReference type="Pfam" id="PF00486">
    <property type="entry name" value="Trans_reg_C"/>
    <property type="match status" value="1"/>
</dbReference>
<dbReference type="InterPro" id="IPR001789">
    <property type="entry name" value="Sig_transdc_resp-reg_receiver"/>
</dbReference>
<protein>
    <recommendedName>
        <fullName evidence="1">Stage 0 sporulation protein A homolog</fullName>
    </recommendedName>
</protein>
<dbReference type="AlphaFoldDB" id="A0A426DQP8"/>
<dbReference type="PANTHER" id="PTHR48111">
    <property type="entry name" value="REGULATOR OF RPOS"/>
    <property type="match status" value="1"/>
</dbReference>
<evidence type="ECO:0000313" key="10">
    <source>
        <dbReference type="EMBL" id="RRK35070.1"/>
    </source>
</evidence>
<name>A0A426DQP8_9FIRM</name>
<keyword evidence="6" id="KW-0597">Phosphoprotein</keyword>
<dbReference type="Gene3D" id="1.10.10.10">
    <property type="entry name" value="Winged helix-like DNA-binding domain superfamily/Winged helix DNA-binding domain"/>
    <property type="match status" value="1"/>
</dbReference>
<dbReference type="GO" id="GO:0032993">
    <property type="term" value="C:protein-DNA complex"/>
    <property type="evidence" value="ECO:0007669"/>
    <property type="project" value="TreeGrafter"/>
</dbReference>
<keyword evidence="11" id="KW-1185">Reference proteome</keyword>
<accession>A0A426DQP8</accession>
<dbReference type="InterPro" id="IPR011006">
    <property type="entry name" value="CheY-like_superfamily"/>
</dbReference>
<evidence type="ECO:0000259" key="9">
    <source>
        <dbReference type="PROSITE" id="PS51755"/>
    </source>
</evidence>
<dbReference type="GO" id="GO:0000976">
    <property type="term" value="F:transcription cis-regulatory region binding"/>
    <property type="evidence" value="ECO:0007669"/>
    <property type="project" value="TreeGrafter"/>
</dbReference>
<dbReference type="Gene3D" id="3.40.50.2300">
    <property type="match status" value="1"/>
</dbReference>
<dbReference type="InterPro" id="IPR001867">
    <property type="entry name" value="OmpR/PhoB-type_DNA-bd"/>
</dbReference>
<dbReference type="Gene3D" id="6.10.250.690">
    <property type="match status" value="1"/>
</dbReference>
<evidence type="ECO:0000256" key="7">
    <source>
        <dbReference type="PROSITE-ProRule" id="PRU01091"/>
    </source>
</evidence>
<evidence type="ECO:0000259" key="8">
    <source>
        <dbReference type="PROSITE" id="PS50110"/>
    </source>
</evidence>
<dbReference type="PROSITE" id="PS51755">
    <property type="entry name" value="OMPR_PHOB"/>
    <property type="match status" value="1"/>
</dbReference>
<dbReference type="GO" id="GO:0005829">
    <property type="term" value="C:cytosol"/>
    <property type="evidence" value="ECO:0007669"/>
    <property type="project" value="TreeGrafter"/>
</dbReference>
<dbReference type="EMBL" id="RHJS01000002">
    <property type="protein sequence ID" value="RRK35070.1"/>
    <property type="molecule type" value="Genomic_DNA"/>
</dbReference>
<evidence type="ECO:0000256" key="3">
    <source>
        <dbReference type="ARBA" id="ARBA00023125"/>
    </source>
</evidence>
<keyword evidence="2" id="KW-0805">Transcription regulation</keyword>
<dbReference type="PROSITE" id="PS50110">
    <property type="entry name" value="RESPONSE_REGULATORY"/>
    <property type="match status" value="1"/>
</dbReference>
<evidence type="ECO:0000256" key="2">
    <source>
        <dbReference type="ARBA" id="ARBA00023015"/>
    </source>
</evidence>
<evidence type="ECO:0000256" key="5">
    <source>
        <dbReference type="ARBA" id="ARBA00024867"/>
    </source>
</evidence>
<evidence type="ECO:0000256" key="4">
    <source>
        <dbReference type="ARBA" id="ARBA00023163"/>
    </source>
</evidence>
<keyword evidence="3 7" id="KW-0238">DNA-binding</keyword>
<dbReference type="SMART" id="SM00448">
    <property type="entry name" value="REC"/>
    <property type="match status" value="1"/>
</dbReference>
<feature type="domain" description="Response regulatory" evidence="8">
    <location>
        <begin position="2"/>
        <end position="115"/>
    </location>
</feature>
<feature type="domain" description="OmpR/PhoB-type" evidence="9">
    <location>
        <begin position="125"/>
        <end position="221"/>
    </location>
</feature>
<dbReference type="GO" id="GO:0000156">
    <property type="term" value="F:phosphorelay response regulator activity"/>
    <property type="evidence" value="ECO:0007669"/>
    <property type="project" value="TreeGrafter"/>
</dbReference>
<organism evidence="10 11">
    <name type="scientific">Schaedlerella arabinosiphila</name>
    <dbReference type="NCBI Taxonomy" id="2044587"/>
    <lineage>
        <taxon>Bacteria</taxon>
        <taxon>Bacillati</taxon>
        <taxon>Bacillota</taxon>
        <taxon>Clostridia</taxon>
        <taxon>Lachnospirales</taxon>
        <taxon>Lachnospiraceae</taxon>
        <taxon>Schaedlerella</taxon>
    </lineage>
</organism>
<gene>
    <name evidence="10" type="ORF">EBB54_29870</name>
</gene>
<dbReference type="GO" id="GO:0006355">
    <property type="term" value="P:regulation of DNA-templated transcription"/>
    <property type="evidence" value="ECO:0007669"/>
    <property type="project" value="InterPro"/>
</dbReference>
<comment type="caution">
    <text evidence="10">The sequence shown here is derived from an EMBL/GenBank/DDBJ whole genome shotgun (WGS) entry which is preliminary data.</text>
</comment>
<evidence type="ECO:0000313" key="11">
    <source>
        <dbReference type="Proteomes" id="UP000274920"/>
    </source>
</evidence>
<feature type="modified residue" description="4-aspartylphosphate" evidence="6">
    <location>
        <position position="51"/>
    </location>
</feature>
<evidence type="ECO:0000256" key="1">
    <source>
        <dbReference type="ARBA" id="ARBA00018672"/>
    </source>
</evidence>